<organism evidence="2 3">
    <name type="scientific">Bacteroides ovatus</name>
    <dbReference type="NCBI Taxonomy" id="28116"/>
    <lineage>
        <taxon>Bacteria</taxon>
        <taxon>Pseudomonadati</taxon>
        <taxon>Bacteroidota</taxon>
        <taxon>Bacteroidia</taxon>
        <taxon>Bacteroidales</taxon>
        <taxon>Bacteroidaceae</taxon>
        <taxon>Bacteroides</taxon>
    </lineage>
</organism>
<evidence type="ECO:0000313" key="2">
    <source>
        <dbReference type="EMBL" id="KAA3797926.1"/>
    </source>
</evidence>
<feature type="transmembrane region" description="Helical" evidence="1">
    <location>
        <begin position="151"/>
        <end position="172"/>
    </location>
</feature>
<reference evidence="2 3" key="1">
    <citation type="journal article" date="2019" name="Nat. Med.">
        <title>A library of human gut bacterial isolates paired with longitudinal multiomics data enables mechanistic microbiome research.</title>
        <authorList>
            <person name="Poyet M."/>
            <person name="Groussin M."/>
            <person name="Gibbons S.M."/>
            <person name="Avila-Pacheco J."/>
            <person name="Jiang X."/>
            <person name="Kearney S.M."/>
            <person name="Perrotta A.R."/>
            <person name="Berdy B."/>
            <person name="Zhao S."/>
            <person name="Lieberman T.D."/>
            <person name="Swanson P.K."/>
            <person name="Smith M."/>
            <person name="Roesemann S."/>
            <person name="Alexander J.E."/>
            <person name="Rich S.A."/>
            <person name="Livny J."/>
            <person name="Vlamakis H."/>
            <person name="Clish C."/>
            <person name="Bullock K."/>
            <person name="Deik A."/>
            <person name="Scott J."/>
            <person name="Pierce K.A."/>
            <person name="Xavier R.J."/>
            <person name="Alm E.J."/>
        </authorList>
    </citation>
    <scope>NUCLEOTIDE SEQUENCE [LARGE SCALE GENOMIC DNA]</scope>
    <source>
        <strain evidence="2 3">BIOML-A183</strain>
    </source>
</reference>
<evidence type="ECO:0000313" key="3">
    <source>
        <dbReference type="Proteomes" id="UP000460135"/>
    </source>
</evidence>
<protein>
    <submittedName>
        <fullName evidence="2">Uncharacterized protein</fullName>
    </submittedName>
</protein>
<feature type="transmembrane region" description="Helical" evidence="1">
    <location>
        <begin position="37"/>
        <end position="55"/>
    </location>
</feature>
<dbReference type="AlphaFoldDB" id="A0A6N3V2D4"/>
<proteinExistence type="predicted"/>
<sequence length="186" mass="21302">MKQWKQTSVMIGLLLIEAIIMLYAVPKANEDEINMQMWLVIGLFFFLLISLAILIKENRGKRKSIAQLFLICAATYLQIVYCSIFYNWSIVCLTLPILQVIFVYAIFKLSHDIESLMICCSNLLFSTIWANQMCGFLWYNNRSNDPETVAIASLYAVAGTLLVLVFSSIMIVKFNSKILESNETDR</sequence>
<feature type="transmembrane region" description="Helical" evidence="1">
    <location>
        <begin position="119"/>
        <end position="139"/>
    </location>
</feature>
<accession>A0A6N3V2D4</accession>
<dbReference type="EMBL" id="VWLX01000032">
    <property type="protein sequence ID" value="KAA3797926.1"/>
    <property type="molecule type" value="Genomic_DNA"/>
</dbReference>
<feature type="transmembrane region" description="Helical" evidence="1">
    <location>
        <begin position="7"/>
        <end position="25"/>
    </location>
</feature>
<keyword evidence="1" id="KW-1133">Transmembrane helix</keyword>
<dbReference type="Proteomes" id="UP000460135">
    <property type="component" value="Unassembled WGS sequence"/>
</dbReference>
<comment type="caution">
    <text evidence="2">The sequence shown here is derived from an EMBL/GenBank/DDBJ whole genome shotgun (WGS) entry which is preliminary data.</text>
</comment>
<name>A0A6N3V2D4_BACOV</name>
<keyword evidence="1" id="KW-0812">Transmembrane</keyword>
<evidence type="ECO:0000256" key="1">
    <source>
        <dbReference type="SAM" id="Phobius"/>
    </source>
</evidence>
<gene>
    <name evidence="2" type="ORF">F3F51_26915</name>
</gene>
<keyword evidence="1" id="KW-0472">Membrane</keyword>
<feature type="transmembrane region" description="Helical" evidence="1">
    <location>
        <begin position="87"/>
        <end position="107"/>
    </location>
</feature>